<gene>
    <name evidence="3" type="ORF">J421_4424</name>
</gene>
<dbReference type="KEGG" id="gba:J421_4424"/>
<feature type="transmembrane region" description="Helical" evidence="1">
    <location>
        <begin position="526"/>
        <end position="548"/>
    </location>
</feature>
<dbReference type="Pfam" id="PF02517">
    <property type="entry name" value="Rce1-like"/>
    <property type="match status" value="1"/>
</dbReference>
<reference evidence="3 4" key="1">
    <citation type="journal article" date="2014" name="Genome Announc.">
        <title>Genome Sequence and Methylome of Soil Bacterium Gemmatirosa kalamazoonensis KBS708T, a Member of the Rarely Cultivated Gemmatimonadetes Phylum.</title>
        <authorList>
            <person name="Debruyn J.M."/>
            <person name="Radosevich M."/>
            <person name="Wommack K.E."/>
            <person name="Polson S.W."/>
            <person name="Hauser L.J."/>
            <person name="Fawaz M.N."/>
            <person name="Korlach J."/>
            <person name="Tsai Y.C."/>
        </authorList>
    </citation>
    <scope>NUCLEOTIDE SEQUENCE [LARGE SCALE GENOMIC DNA]</scope>
    <source>
        <strain evidence="3 4">KBS708</strain>
    </source>
</reference>
<feature type="transmembrane region" description="Helical" evidence="1">
    <location>
        <begin position="448"/>
        <end position="468"/>
    </location>
</feature>
<dbReference type="HOGENOM" id="CLU_483773_0_0_0"/>
<dbReference type="GO" id="GO:0080120">
    <property type="term" value="P:CAAX-box protein maturation"/>
    <property type="evidence" value="ECO:0007669"/>
    <property type="project" value="UniProtKB-ARBA"/>
</dbReference>
<sequence>MTAGRDRWLWPLAAVGGLLFFASLGRLWPLADTDLTVPRATLDRRATEVLARRALLPSGRALGDYVRASQLDVDEAALDYAERALGRDRAQALVRQGVPLVTYDVLLKRAGDPDGLAATFDGVGRTIGWSRGVQDDAPGAALPVDSGRVLVQRALSLDLGLSLGDGTPAQWHETGAASRVRPRRTDHTFTYERLLSARPELRERAVATVSGDLVTGARRYLVVPAAGERAARARAAPVRALQTVGFALLAAGALGALAVFLLRLRAGTARLARAAYWSAIVFACAFLTNAFAAYDLLAHWDPLWPRWIATLVRLGDLAAGLTWMFVVLFALIAAGDALDREAGAGRGDTLWRLGRGGVADPAVGLASVRGFAIGLVCGAVLTAAVLAVTALGGGFTALQPRGFFFYALNSSAPSVATLLFFANIALLEELGYRFFAGPWLLAATRRRWVAIVLPAAVYGLTHTGLDFLPPAEPFWGRAVVMTAVGCVWGWALLRYDALTVVTSHLTSDLFIFNWPRLASAHLDVRLAALATVAAPLVPALVAGVAAVVGGARERRFRVPQEVE</sequence>
<evidence type="ECO:0000313" key="4">
    <source>
        <dbReference type="Proteomes" id="UP000019151"/>
    </source>
</evidence>
<keyword evidence="1" id="KW-1133">Transmembrane helix</keyword>
<dbReference type="GO" id="GO:0004175">
    <property type="term" value="F:endopeptidase activity"/>
    <property type="evidence" value="ECO:0007669"/>
    <property type="project" value="UniProtKB-ARBA"/>
</dbReference>
<dbReference type="EMBL" id="CP007128">
    <property type="protein sequence ID" value="AHG91961.1"/>
    <property type="molecule type" value="Genomic_DNA"/>
</dbReference>
<feature type="transmembrane region" description="Helical" evidence="1">
    <location>
        <begin position="371"/>
        <end position="391"/>
    </location>
</feature>
<accession>W0RMG2</accession>
<dbReference type="RefSeq" id="WP_025413394.1">
    <property type="nucleotide sequence ID" value="NZ_CP007128.1"/>
</dbReference>
<keyword evidence="4" id="KW-1185">Reference proteome</keyword>
<feature type="domain" description="CAAX prenyl protease 2/Lysostaphin resistance protein A-like" evidence="2">
    <location>
        <begin position="414"/>
        <end position="509"/>
    </location>
</feature>
<proteinExistence type="predicted"/>
<evidence type="ECO:0000313" key="3">
    <source>
        <dbReference type="EMBL" id="AHG91961.1"/>
    </source>
</evidence>
<dbReference type="PATRIC" id="fig|861299.3.peg.4478"/>
<organism evidence="3 4">
    <name type="scientific">Gemmatirosa kalamazoonensis</name>
    <dbReference type="NCBI Taxonomy" id="861299"/>
    <lineage>
        <taxon>Bacteria</taxon>
        <taxon>Pseudomonadati</taxon>
        <taxon>Gemmatimonadota</taxon>
        <taxon>Gemmatimonadia</taxon>
        <taxon>Gemmatimonadales</taxon>
        <taxon>Gemmatimonadaceae</taxon>
        <taxon>Gemmatirosa</taxon>
    </lineage>
</organism>
<dbReference type="InParanoid" id="W0RMG2"/>
<dbReference type="eggNOG" id="COG1266">
    <property type="taxonomic scope" value="Bacteria"/>
</dbReference>
<evidence type="ECO:0000259" key="2">
    <source>
        <dbReference type="Pfam" id="PF02517"/>
    </source>
</evidence>
<keyword evidence="1" id="KW-0472">Membrane</keyword>
<feature type="transmembrane region" description="Helical" evidence="1">
    <location>
        <begin position="274"/>
        <end position="297"/>
    </location>
</feature>
<name>W0RMG2_9BACT</name>
<dbReference type="OrthoDB" id="2675631at2"/>
<feature type="transmembrane region" description="Helical" evidence="1">
    <location>
        <begin position="317"/>
        <end position="338"/>
    </location>
</feature>
<dbReference type="InterPro" id="IPR003675">
    <property type="entry name" value="Rce1/LyrA-like_dom"/>
</dbReference>
<evidence type="ECO:0000256" key="1">
    <source>
        <dbReference type="SAM" id="Phobius"/>
    </source>
</evidence>
<dbReference type="Proteomes" id="UP000019151">
    <property type="component" value="Chromosome"/>
</dbReference>
<protein>
    <submittedName>
        <fullName evidence="3">Abortive infection protein</fullName>
    </submittedName>
</protein>
<feature type="transmembrane region" description="Helical" evidence="1">
    <location>
        <begin position="244"/>
        <end position="262"/>
    </location>
</feature>
<feature type="transmembrane region" description="Helical" evidence="1">
    <location>
        <begin position="403"/>
        <end position="427"/>
    </location>
</feature>
<dbReference type="AlphaFoldDB" id="W0RMG2"/>
<keyword evidence="1" id="KW-0812">Transmembrane</keyword>